<name>A0AB37XN38_STAAU</name>
<sequence length="49" mass="5641">DINENKQDVFKSRKVGLLEGELGVYLTLMTLKNTKILNEKNWTNAFLIS</sequence>
<dbReference type="EMBL" id="RQTF01000420">
    <property type="protein sequence ID" value="RZI03195.1"/>
    <property type="molecule type" value="Genomic_DNA"/>
</dbReference>
<protein>
    <submittedName>
        <fullName evidence="1">Lanthionine synthetase</fullName>
    </submittedName>
</protein>
<organism evidence="1 2">
    <name type="scientific">Staphylococcus aureus</name>
    <dbReference type="NCBI Taxonomy" id="1280"/>
    <lineage>
        <taxon>Bacteria</taxon>
        <taxon>Bacillati</taxon>
        <taxon>Bacillota</taxon>
        <taxon>Bacilli</taxon>
        <taxon>Bacillales</taxon>
        <taxon>Staphylococcaceae</taxon>
        <taxon>Staphylococcus</taxon>
    </lineage>
</organism>
<evidence type="ECO:0000313" key="1">
    <source>
        <dbReference type="EMBL" id="RZI03195.1"/>
    </source>
</evidence>
<dbReference type="AlphaFoldDB" id="A0AB37XN38"/>
<comment type="caution">
    <text evidence="1">The sequence shown here is derived from an EMBL/GenBank/DDBJ whole genome shotgun (WGS) entry which is preliminary data.</text>
</comment>
<proteinExistence type="predicted"/>
<reference evidence="1 2" key="1">
    <citation type="submission" date="2018-11" db="EMBL/GenBank/DDBJ databases">
        <title>Genomic profiling of Staphylococcus species from a Poultry farm system in KwaZulu-Natal, South Africa.</title>
        <authorList>
            <person name="Amoako D.G."/>
            <person name="Somboro A.M."/>
            <person name="Abia A.L.K."/>
            <person name="Bester L.A."/>
            <person name="Essack S.Y."/>
        </authorList>
    </citation>
    <scope>NUCLEOTIDE SEQUENCE [LARGE SCALE GENOMIC DNA]</scope>
    <source>
        <strain evidence="1 2">SA12</strain>
    </source>
</reference>
<gene>
    <name evidence="1" type="ORF">EIH03_15390</name>
</gene>
<dbReference type="Proteomes" id="UP000294017">
    <property type="component" value="Unassembled WGS sequence"/>
</dbReference>
<feature type="non-terminal residue" evidence="1">
    <location>
        <position position="1"/>
    </location>
</feature>
<accession>A0AB37XN38</accession>
<evidence type="ECO:0000313" key="2">
    <source>
        <dbReference type="Proteomes" id="UP000294017"/>
    </source>
</evidence>